<protein>
    <recommendedName>
        <fullName evidence="2">diguanylate cyclase</fullName>
        <ecNumber evidence="2">2.7.7.65</ecNumber>
    </recommendedName>
</protein>
<accession>A0A3B7M2J7</accession>
<reference evidence="8" key="1">
    <citation type="submission" date="2018-09" db="EMBL/GenBank/DDBJ databases">
        <title>The complete genome of Acinetobacter sp. strain WCHAc010005.</title>
        <authorList>
            <person name="Hu Y."/>
            <person name="Long H."/>
            <person name="Feng Y."/>
            <person name="Zong Z."/>
        </authorList>
    </citation>
    <scope>NUCLEOTIDE SEQUENCE [LARGE SCALE GENOMIC DNA]</scope>
    <source>
        <strain evidence="8">WCHAc010005</strain>
    </source>
</reference>
<gene>
    <name evidence="7" type="ORF">CDG60_17175</name>
</gene>
<evidence type="ECO:0000256" key="5">
    <source>
        <dbReference type="SAM" id="Phobius"/>
    </source>
</evidence>
<dbReference type="EC" id="2.7.7.65" evidence="2"/>
<dbReference type="SUPFAM" id="SSF55073">
    <property type="entry name" value="Nucleotide cyclase"/>
    <property type="match status" value="1"/>
</dbReference>
<dbReference type="InterPro" id="IPR050469">
    <property type="entry name" value="Diguanylate_Cyclase"/>
</dbReference>
<evidence type="ECO:0000313" key="8">
    <source>
        <dbReference type="Proteomes" id="UP000263753"/>
    </source>
</evidence>
<name>A0A3B7M2J7_9GAMM</name>
<keyword evidence="5" id="KW-0812">Transmembrane</keyword>
<feature type="coiled-coil region" evidence="4">
    <location>
        <begin position="383"/>
        <end position="410"/>
    </location>
</feature>
<evidence type="ECO:0000259" key="6">
    <source>
        <dbReference type="PROSITE" id="PS50887"/>
    </source>
</evidence>
<feature type="domain" description="GGDEF" evidence="6">
    <location>
        <begin position="437"/>
        <end position="561"/>
    </location>
</feature>
<dbReference type="GO" id="GO:1902201">
    <property type="term" value="P:negative regulation of bacterial-type flagellum-dependent cell motility"/>
    <property type="evidence" value="ECO:0007669"/>
    <property type="project" value="TreeGrafter"/>
</dbReference>
<dbReference type="FunFam" id="3.30.70.270:FF:000001">
    <property type="entry name" value="Diguanylate cyclase domain protein"/>
    <property type="match status" value="1"/>
</dbReference>
<dbReference type="AlphaFoldDB" id="A0A3B7M2J7"/>
<dbReference type="InterPro" id="IPR000160">
    <property type="entry name" value="GGDEF_dom"/>
</dbReference>
<dbReference type="PANTHER" id="PTHR45138:SF9">
    <property type="entry name" value="DIGUANYLATE CYCLASE DGCM-RELATED"/>
    <property type="match status" value="1"/>
</dbReference>
<dbReference type="GO" id="GO:0043709">
    <property type="term" value="P:cell adhesion involved in single-species biofilm formation"/>
    <property type="evidence" value="ECO:0007669"/>
    <property type="project" value="TreeGrafter"/>
</dbReference>
<proteinExistence type="predicted"/>
<dbReference type="GO" id="GO:0052621">
    <property type="term" value="F:diguanylate cyclase activity"/>
    <property type="evidence" value="ECO:0007669"/>
    <property type="project" value="UniProtKB-EC"/>
</dbReference>
<dbReference type="Gene3D" id="3.30.70.270">
    <property type="match status" value="1"/>
</dbReference>
<evidence type="ECO:0000256" key="3">
    <source>
        <dbReference type="ARBA" id="ARBA00034247"/>
    </source>
</evidence>
<dbReference type="Pfam" id="PF00990">
    <property type="entry name" value="GGDEF"/>
    <property type="match status" value="1"/>
</dbReference>
<dbReference type="NCBIfam" id="TIGR00254">
    <property type="entry name" value="GGDEF"/>
    <property type="match status" value="1"/>
</dbReference>
<comment type="cofactor">
    <cofactor evidence="1">
        <name>Mg(2+)</name>
        <dbReference type="ChEBI" id="CHEBI:18420"/>
    </cofactor>
</comment>
<evidence type="ECO:0000256" key="4">
    <source>
        <dbReference type="SAM" id="Coils"/>
    </source>
</evidence>
<dbReference type="Proteomes" id="UP000263753">
    <property type="component" value="Chromosome"/>
</dbReference>
<evidence type="ECO:0000313" key="7">
    <source>
        <dbReference type="EMBL" id="AXY58545.1"/>
    </source>
</evidence>
<dbReference type="SMART" id="SM00267">
    <property type="entry name" value="GGDEF"/>
    <property type="match status" value="1"/>
</dbReference>
<keyword evidence="5" id="KW-0472">Membrane</keyword>
<dbReference type="EMBL" id="CP032134">
    <property type="protein sequence ID" value="AXY58545.1"/>
    <property type="molecule type" value="Genomic_DNA"/>
</dbReference>
<dbReference type="GO" id="GO:0005886">
    <property type="term" value="C:plasma membrane"/>
    <property type="evidence" value="ECO:0007669"/>
    <property type="project" value="TreeGrafter"/>
</dbReference>
<comment type="catalytic activity">
    <reaction evidence="3">
        <text>2 GTP = 3',3'-c-di-GMP + 2 diphosphate</text>
        <dbReference type="Rhea" id="RHEA:24898"/>
        <dbReference type="ChEBI" id="CHEBI:33019"/>
        <dbReference type="ChEBI" id="CHEBI:37565"/>
        <dbReference type="ChEBI" id="CHEBI:58805"/>
        <dbReference type="EC" id="2.7.7.65"/>
    </reaction>
</comment>
<sequence length="561" mass="63380">MANLRSEHIRKKLFWSMIAIILCILLISLPLIYSSYQYYKKASTTLVEINSMRAVAELANKVSRERAPANKLMSGAAADFHVHQQELKQYRSEVDLQFQQTVDVLKQSGFQLVAVQLEKELGESLRQARHDVDRVSLLSTEARTPAEYDYAVRQMFSAWDRCYEGLRNVLLSSVAKDTTVSSYYTTIFILADLRDQAGRMASSILPYVSFNERIPKDNLVRSLQTQKQISYLWDLINTLQQDNARTPEYTALHHQVKTEFLDQGIPMVSGLIEESINGLPYSVSGVQLTEKMVSKFATVVDLQHYLLDYSQNVAEDDVQKAGQRLGFRLILTLISLGAAVFTLLYARNKVFKPLIYARNTLLDLSQYGEKKLISEKALEKISLLEAIQKLQGMLRQRDVLENQLRNHAATDNLTGVSNRLALDEYVSALETSSSGLLNTGLIVLDIDNFKQINDSYGHVVGDQVICFIADQLKRHVRSDDLVVRYGGDEFLILFAKMQIKTLFEIAEKIRTAIADNKQFDQFSISVSSGVAVGAENWEELLVKADQALLRAKENGKNIVEA</sequence>
<dbReference type="PROSITE" id="PS50887">
    <property type="entry name" value="GGDEF"/>
    <property type="match status" value="1"/>
</dbReference>
<dbReference type="InterPro" id="IPR043128">
    <property type="entry name" value="Rev_trsase/Diguanyl_cyclase"/>
</dbReference>
<dbReference type="CDD" id="cd01949">
    <property type="entry name" value="GGDEF"/>
    <property type="match status" value="1"/>
</dbReference>
<dbReference type="PANTHER" id="PTHR45138">
    <property type="entry name" value="REGULATORY COMPONENTS OF SENSORY TRANSDUCTION SYSTEM"/>
    <property type="match status" value="1"/>
</dbReference>
<dbReference type="KEGG" id="achi:CDG60_17175"/>
<evidence type="ECO:0000256" key="2">
    <source>
        <dbReference type="ARBA" id="ARBA00012528"/>
    </source>
</evidence>
<feature type="transmembrane region" description="Helical" evidence="5">
    <location>
        <begin position="325"/>
        <end position="346"/>
    </location>
</feature>
<organism evidence="7 8">
    <name type="scientific">Acinetobacter chinensis</name>
    <dbReference type="NCBI Taxonomy" id="2004650"/>
    <lineage>
        <taxon>Bacteria</taxon>
        <taxon>Pseudomonadati</taxon>
        <taxon>Pseudomonadota</taxon>
        <taxon>Gammaproteobacteria</taxon>
        <taxon>Moraxellales</taxon>
        <taxon>Moraxellaceae</taxon>
        <taxon>Acinetobacter</taxon>
    </lineage>
</organism>
<keyword evidence="4" id="KW-0175">Coiled coil</keyword>
<dbReference type="InterPro" id="IPR029787">
    <property type="entry name" value="Nucleotide_cyclase"/>
</dbReference>
<keyword evidence="5" id="KW-1133">Transmembrane helix</keyword>
<feature type="transmembrane region" description="Helical" evidence="5">
    <location>
        <begin position="12"/>
        <end position="33"/>
    </location>
</feature>
<evidence type="ECO:0000256" key="1">
    <source>
        <dbReference type="ARBA" id="ARBA00001946"/>
    </source>
</evidence>